<name>A0AAW4NE42_9BACT</name>
<organism evidence="2 3">
    <name type="scientific">Segatella copri</name>
    <dbReference type="NCBI Taxonomy" id="165179"/>
    <lineage>
        <taxon>Bacteria</taxon>
        <taxon>Pseudomonadati</taxon>
        <taxon>Bacteroidota</taxon>
        <taxon>Bacteroidia</taxon>
        <taxon>Bacteroidales</taxon>
        <taxon>Prevotellaceae</taxon>
        <taxon>Segatella</taxon>
    </lineage>
</organism>
<reference evidence="2" key="1">
    <citation type="submission" date="2021-06" db="EMBL/GenBank/DDBJ databases">
        <title>Collection of gut derived symbiotic bacterial strains cultured from healthy donors.</title>
        <authorList>
            <person name="Lin H."/>
            <person name="Littmann E."/>
            <person name="Pamer E.G."/>
        </authorList>
    </citation>
    <scope>NUCLEOTIDE SEQUENCE</scope>
    <source>
        <strain evidence="2">MSK.21.60</strain>
    </source>
</reference>
<dbReference type="AlphaFoldDB" id="A0AAW4NE42"/>
<evidence type="ECO:0000313" key="3">
    <source>
        <dbReference type="Proteomes" id="UP001196316"/>
    </source>
</evidence>
<proteinExistence type="predicted"/>
<dbReference type="GO" id="GO:0003677">
    <property type="term" value="F:DNA binding"/>
    <property type="evidence" value="ECO:0007669"/>
    <property type="project" value="UniProtKB-KW"/>
</dbReference>
<feature type="compositionally biased region" description="Gly residues" evidence="1">
    <location>
        <begin position="72"/>
        <end position="100"/>
    </location>
</feature>
<evidence type="ECO:0000256" key="1">
    <source>
        <dbReference type="SAM" id="MobiDB-lite"/>
    </source>
</evidence>
<dbReference type="EMBL" id="JAHOEP010000134">
    <property type="protein sequence ID" value="MBV3409757.1"/>
    <property type="molecule type" value="Genomic_DNA"/>
</dbReference>
<gene>
    <name evidence="2" type="ORF">KSW80_15395</name>
</gene>
<feature type="region of interest" description="Disordered" evidence="1">
    <location>
        <begin position="56"/>
        <end position="100"/>
    </location>
</feature>
<accession>A0AAW4NE42</accession>
<sequence length="100" mass="10075">AIFSIGIINKMGAASIKEWSLAKFVEGYRLRARATDKLSNTQLSLDANAKNAMDLLNSSESAAGDTTTGDTTQGGGTTEGGGTSQGGSTDGTGDNGDGLE</sequence>
<feature type="non-terminal residue" evidence="2">
    <location>
        <position position="1"/>
    </location>
</feature>
<evidence type="ECO:0000313" key="2">
    <source>
        <dbReference type="EMBL" id="MBV3409757.1"/>
    </source>
</evidence>
<protein>
    <submittedName>
        <fullName evidence="2">DNA-binding protein</fullName>
    </submittedName>
</protein>
<dbReference type="Proteomes" id="UP001196316">
    <property type="component" value="Unassembled WGS sequence"/>
</dbReference>
<comment type="caution">
    <text evidence="2">The sequence shown here is derived from an EMBL/GenBank/DDBJ whole genome shotgun (WGS) entry which is preliminary data.</text>
</comment>
<keyword evidence="2" id="KW-0238">DNA-binding</keyword>